<accession>A0A927GKL7</accession>
<keyword evidence="2" id="KW-1185">Reference proteome</keyword>
<protein>
    <submittedName>
        <fullName evidence="1">Uncharacterized protein</fullName>
    </submittedName>
</protein>
<dbReference type="EMBL" id="JACXAD010000022">
    <property type="protein sequence ID" value="MBD2769692.1"/>
    <property type="molecule type" value="Genomic_DNA"/>
</dbReference>
<evidence type="ECO:0000313" key="1">
    <source>
        <dbReference type="EMBL" id="MBD2769692.1"/>
    </source>
</evidence>
<evidence type="ECO:0000313" key="2">
    <source>
        <dbReference type="Proteomes" id="UP000612233"/>
    </source>
</evidence>
<dbReference type="Proteomes" id="UP000612233">
    <property type="component" value="Unassembled WGS sequence"/>
</dbReference>
<gene>
    <name evidence="1" type="ORF">IC235_17520</name>
</gene>
<proteinExistence type="predicted"/>
<comment type="caution">
    <text evidence="1">The sequence shown here is derived from an EMBL/GenBank/DDBJ whole genome shotgun (WGS) entry which is preliminary data.</text>
</comment>
<reference evidence="1" key="1">
    <citation type="submission" date="2020-09" db="EMBL/GenBank/DDBJ databases">
        <authorList>
            <person name="Kim M.K."/>
        </authorList>
    </citation>
    <scope>NUCLEOTIDE SEQUENCE</scope>
    <source>
        <strain evidence="1">BT664</strain>
    </source>
</reference>
<sequence>MSEYTDALAAGKVGHYGFGVQMTPVASDVFGHFGFGVTLATNFLLVVLDEFGSPVDAGTSYTLDYYDPVTGQQNTLPLFHNPAVPYQATLPENQPIVFALTGSNRYAAGQTAQMTIAPNQFGVLQIRLSYPVGSVYVRITRKNPA</sequence>
<organism evidence="1 2">
    <name type="scientific">Hymenobacter montanus</name>
    <dbReference type="NCBI Taxonomy" id="2771359"/>
    <lineage>
        <taxon>Bacteria</taxon>
        <taxon>Pseudomonadati</taxon>
        <taxon>Bacteroidota</taxon>
        <taxon>Cytophagia</taxon>
        <taxon>Cytophagales</taxon>
        <taxon>Hymenobacteraceae</taxon>
        <taxon>Hymenobacter</taxon>
    </lineage>
</organism>
<name>A0A927GKL7_9BACT</name>
<dbReference type="RefSeq" id="WP_191006500.1">
    <property type="nucleotide sequence ID" value="NZ_JACXAD010000022.1"/>
</dbReference>
<dbReference type="AlphaFoldDB" id="A0A927GKL7"/>